<reference evidence="3 4" key="1">
    <citation type="submission" date="2016-11" db="EMBL/GenBank/DDBJ databases">
        <title>Paenibacillus species isolates.</title>
        <authorList>
            <person name="Beno S.M."/>
        </authorList>
    </citation>
    <scope>NUCLEOTIDE SEQUENCE [LARGE SCALE GENOMIC DNA]</scope>
    <source>
        <strain evidence="3 4">FSL H8-0246</strain>
    </source>
</reference>
<accession>A0A1R1C4P3</accession>
<feature type="compositionally biased region" description="Polar residues" evidence="1">
    <location>
        <begin position="26"/>
        <end position="36"/>
    </location>
</feature>
<dbReference type="EMBL" id="MRTJ01000001">
    <property type="protein sequence ID" value="OMF17007.1"/>
    <property type="molecule type" value="Genomic_DNA"/>
</dbReference>
<feature type="signal peptide" evidence="2">
    <location>
        <begin position="1"/>
        <end position="23"/>
    </location>
</feature>
<evidence type="ECO:0008006" key="5">
    <source>
        <dbReference type="Google" id="ProtNLM"/>
    </source>
</evidence>
<feature type="compositionally biased region" description="Polar residues" evidence="1">
    <location>
        <begin position="45"/>
        <end position="56"/>
    </location>
</feature>
<evidence type="ECO:0000313" key="4">
    <source>
        <dbReference type="Proteomes" id="UP000187134"/>
    </source>
</evidence>
<evidence type="ECO:0000256" key="1">
    <source>
        <dbReference type="SAM" id="MobiDB-lite"/>
    </source>
</evidence>
<gene>
    <name evidence="3" type="ORF">BK131_03245</name>
</gene>
<feature type="chain" id="PRO_5012344929" description="Lipoprotein" evidence="2">
    <location>
        <begin position="24"/>
        <end position="245"/>
    </location>
</feature>
<evidence type="ECO:0000313" key="3">
    <source>
        <dbReference type="EMBL" id="OMF17007.1"/>
    </source>
</evidence>
<dbReference type="AlphaFoldDB" id="A0A1R1C4P3"/>
<dbReference type="PROSITE" id="PS51257">
    <property type="entry name" value="PROKAR_LIPOPROTEIN"/>
    <property type="match status" value="1"/>
</dbReference>
<proteinExistence type="predicted"/>
<comment type="caution">
    <text evidence="3">The sequence shown here is derived from an EMBL/GenBank/DDBJ whole genome shotgun (WGS) entry which is preliminary data.</text>
</comment>
<name>A0A1R1C4P3_PAEAM</name>
<organism evidence="3 4">
    <name type="scientific">Paenibacillus amylolyticus</name>
    <dbReference type="NCBI Taxonomy" id="1451"/>
    <lineage>
        <taxon>Bacteria</taxon>
        <taxon>Bacillati</taxon>
        <taxon>Bacillota</taxon>
        <taxon>Bacilli</taxon>
        <taxon>Bacillales</taxon>
        <taxon>Paenibacillaceae</taxon>
        <taxon>Paenibacillus</taxon>
    </lineage>
</organism>
<keyword evidence="2" id="KW-0732">Signal</keyword>
<feature type="region of interest" description="Disordered" evidence="1">
    <location>
        <begin position="26"/>
        <end position="66"/>
    </location>
</feature>
<sequence>MRKTILALIVILALAGCSNQTQTQELTESAVTNAQVDNPPEGEQPTASNEESQETQPAFGMQAEDEGKLPPVVDGVLIVPGQTTPFDYGGTLELKKIMEPKAVVMSGPLKITVESIKLFEVTDLPKDYHSSFSERSKTKVSSTMNYMQISYNMENTEDHDIEFFGLDKVVLNTGQQIERTNSFLNSEFGDSVFYGIVKQSDTLGLVYEGTADEIDSIRLIFGSVYDAEDKGIKTLSDIKKLNLNF</sequence>
<dbReference type="OrthoDB" id="2869578at2"/>
<evidence type="ECO:0000256" key="2">
    <source>
        <dbReference type="SAM" id="SignalP"/>
    </source>
</evidence>
<protein>
    <recommendedName>
        <fullName evidence="5">Lipoprotein</fullName>
    </recommendedName>
</protein>
<dbReference type="Proteomes" id="UP000187134">
    <property type="component" value="Unassembled WGS sequence"/>
</dbReference>
<dbReference type="RefSeq" id="WP_076330408.1">
    <property type="nucleotide sequence ID" value="NZ_MRTJ01000001.1"/>
</dbReference>